<reference evidence="4" key="1">
    <citation type="submission" date="2017-01" db="EMBL/GenBank/DDBJ databases">
        <authorList>
            <person name="Varghese N."/>
            <person name="Submissions S."/>
        </authorList>
    </citation>
    <scope>NUCLEOTIDE SEQUENCE [LARGE SCALE GENOMIC DNA]</scope>
    <source>
        <strain evidence="4">DSM 23145</strain>
    </source>
</reference>
<proteinExistence type="predicted"/>
<evidence type="ECO:0000313" key="3">
    <source>
        <dbReference type="EMBL" id="SIS87214.1"/>
    </source>
</evidence>
<dbReference type="OrthoDB" id="1259003at2"/>
<evidence type="ECO:0000313" key="4">
    <source>
        <dbReference type="Proteomes" id="UP000185839"/>
    </source>
</evidence>
<dbReference type="InterPro" id="IPR011250">
    <property type="entry name" value="OMP/PagP_B-barrel"/>
</dbReference>
<evidence type="ECO:0000259" key="2">
    <source>
        <dbReference type="Pfam" id="PF13568"/>
    </source>
</evidence>
<organism evidence="3 4">
    <name type="scientific">Kaistella chaponensis</name>
    <dbReference type="NCBI Taxonomy" id="713588"/>
    <lineage>
        <taxon>Bacteria</taxon>
        <taxon>Pseudomonadati</taxon>
        <taxon>Bacteroidota</taxon>
        <taxon>Flavobacteriia</taxon>
        <taxon>Flavobacteriales</taxon>
        <taxon>Weeksellaceae</taxon>
        <taxon>Chryseobacterium group</taxon>
        <taxon>Kaistella</taxon>
    </lineage>
</organism>
<sequence>MKKVLLIGAIALFGALNAQQTKFGLKAGYALSNIVSQELEESLEDEFGGSSNNNSKSGYFIGAFVEHKLNDKFAIQGEAQYANLGGQFEVKYDETAGGLNIKFTLQDKLNFNQILIPISAKYFVIPQLAIYGGPSVAFNAGYKSELKFKDHNIPSEFMGEINQELSALEKEQDDLLKESLKSTAFNIFFGGEYTFYKGLSVDARYTVGLTNYIKDPVDGEELKMNYLQVGLGYKF</sequence>
<dbReference type="AlphaFoldDB" id="A0A1N7MM23"/>
<dbReference type="EMBL" id="FTOI01000009">
    <property type="protein sequence ID" value="SIS87214.1"/>
    <property type="molecule type" value="Genomic_DNA"/>
</dbReference>
<evidence type="ECO:0000256" key="1">
    <source>
        <dbReference type="SAM" id="SignalP"/>
    </source>
</evidence>
<dbReference type="Gene3D" id="2.40.160.60">
    <property type="entry name" value="Outer membrane protein transport protein (OMPP1/FadL/TodX)"/>
    <property type="match status" value="1"/>
</dbReference>
<dbReference type="Proteomes" id="UP000185839">
    <property type="component" value="Unassembled WGS sequence"/>
</dbReference>
<feature type="domain" description="Outer membrane protein beta-barrel" evidence="2">
    <location>
        <begin position="18"/>
        <end position="213"/>
    </location>
</feature>
<protein>
    <submittedName>
        <fullName evidence="3">Outer membrane protein beta-barrel domain-containing protein</fullName>
    </submittedName>
</protein>
<keyword evidence="1" id="KW-0732">Signal</keyword>
<keyword evidence="4" id="KW-1185">Reference proteome</keyword>
<dbReference type="RefSeq" id="WP_076387395.1">
    <property type="nucleotide sequence ID" value="NZ_FTOI01000009.1"/>
</dbReference>
<accession>A0A1N7MM23</accession>
<dbReference type="SUPFAM" id="SSF56925">
    <property type="entry name" value="OMPA-like"/>
    <property type="match status" value="1"/>
</dbReference>
<dbReference type="Pfam" id="PF13568">
    <property type="entry name" value="OMP_b-brl_2"/>
    <property type="match status" value="1"/>
</dbReference>
<feature type="chain" id="PRO_5012161963" evidence="1">
    <location>
        <begin position="19"/>
        <end position="235"/>
    </location>
</feature>
<feature type="signal peptide" evidence="1">
    <location>
        <begin position="1"/>
        <end position="18"/>
    </location>
</feature>
<dbReference type="STRING" id="713588.SAMN05421789_10974"/>
<dbReference type="InterPro" id="IPR025665">
    <property type="entry name" value="Beta-barrel_OMP_2"/>
</dbReference>
<name>A0A1N7MM23_9FLAO</name>
<gene>
    <name evidence="3" type="ORF">SAMN05421789_10974</name>
</gene>